<keyword evidence="8" id="KW-0732">Signal</keyword>
<evidence type="ECO:0000256" key="4">
    <source>
        <dbReference type="ARBA" id="ARBA00022889"/>
    </source>
</evidence>
<dbReference type="PANTHER" id="PTHR12035:SF128">
    <property type="entry name" value="BRANCHED CHAIN KETO ACID DEHYDROGENASE E1 SUBUNIT BETA,-LIKE-RELATED"/>
    <property type="match status" value="1"/>
</dbReference>
<comment type="similarity">
    <text evidence="7">Belongs to the immunoglobulin superfamily. SIGLEC (sialic acid binding Ig-like lectin) family.</text>
</comment>
<accession>A0A3Q3WUP5</accession>
<dbReference type="Pfam" id="PF07686">
    <property type="entry name" value="V-set"/>
    <property type="match status" value="1"/>
</dbReference>
<dbReference type="GO" id="GO:0005886">
    <property type="term" value="C:plasma membrane"/>
    <property type="evidence" value="ECO:0007669"/>
    <property type="project" value="TreeGrafter"/>
</dbReference>
<keyword evidence="6" id="KW-0472">Membrane</keyword>
<evidence type="ECO:0000256" key="1">
    <source>
        <dbReference type="ARBA" id="ARBA00004167"/>
    </source>
</evidence>
<dbReference type="AlphaFoldDB" id="A0A3Q3WUP5"/>
<evidence type="ECO:0000256" key="6">
    <source>
        <dbReference type="ARBA" id="ARBA00023136"/>
    </source>
</evidence>
<protein>
    <recommendedName>
        <fullName evidence="9">Ig-like domain-containing protein</fullName>
    </recommendedName>
</protein>
<reference evidence="10" key="2">
    <citation type="submission" date="2025-09" db="UniProtKB">
        <authorList>
            <consortium name="Ensembl"/>
        </authorList>
    </citation>
    <scope>IDENTIFICATION</scope>
</reference>
<evidence type="ECO:0000313" key="10">
    <source>
        <dbReference type="Ensembl" id="ENSMMOP00000019093.1"/>
    </source>
</evidence>
<evidence type="ECO:0000259" key="9">
    <source>
        <dbReference type="PROSITE" id="PS50835"/>
    </source>
</evidence>
<keyword evidence="11" id="KW-1185">Reference proteome</keyword>
<dbReference type="InterPro" id="IPR051036">
    <property type="entry name" value="SIGLEC"/>
</dbReference>
<evidence type="ECO:0000256" key="8">
    <source>
        <dbReference type="SAM" id="SignalP"/>
    </source>
</evidence>
<dbReference type="InterPro" id="IPR036179">
    <property type="entry name" value="Ig-like_dom_sf"/>
</dbReference>
<dbReference type="InterPro" id="IPR013106">
    <property type="entry name" value="Ig_V-set"/>
</dbReference>
<dbReference type="OMA" id="TQHIVWY"/>
<dbReference type="InterPro" id="IPR013783">
    <property type="entry name" value="Ig-like_fold"/>
</dbReference>
<feature type="domain" description="Ig-like" evidence="9">
    <location>
        <begin position="148"/>
        <end position="231"/>
    </location>
</feature>
<evidence type="ECO:0000313" key="11">
    <source>
        <dbReference type="Proteomes" id="UP000261620"/>
    </source>
</evidence>
<dbReference type="GO" id="GO:0030246">
    <property type="term" value="F:carbohydrate binding"/>
    <property type="evidence" value="ECO:0007669"/>
    <property type="project" value="UniProtKB-KW"/>
</dbReference>
<organism evidence="10 11">
    <name type="scientific">Mola mola</name>
    <name type="common">Ocean sunfish</name>
    <name type="synonym">Tetraodon mola</name>
    <dbReference type="NCBI Taxonomy" id="94237"/>
    <lineage>
        <taxon>Eukaryota</taxon>
        <taxon>Metazoa</taxon>
        <taxon>Chordata</taxon>
        <taxon>Craniata</taxon>
        <taxon>Vertebrata</taxon>
        <taxon>Euteleostomi</taxon>
        <taxon>Actinopterygii</taxon>
        <taxon>Neopterygii</taxon>
        <taxon>Teleostei</taxon>
        <taxon>Neoteleostei</taxon>
        <taxon>Acanthomorphata</taxon>
        <taxon>Eupercaria</taxon>
        <taxon>Tetraodontiformes</taxon>
        <taxon>Molidae</taxon>
        <taxon>Mola</taxon>
    </lineage>
</organism>
<feature type="chain" id="PRO_5018657832" description="Ig-like domain-containing protein" evidence="8">
    <location>
        <begin position="16"/>
        <end position="251"/>
    </location>
</feature>
<reference evidence="10" key="1">
    <citation type="submission" date="2025-08" db="UniProtKB">
        <authorList>
            <consortium name="Ensembl"/>
        </authorList>
    </citation>
    <scope>IDENTIFICATION</scope>
</reference>
<evidence type="ECO:0000256" key="2">
    <source>
        <dbReference type="ARBA" id="ARBA00022692"/>
    </source>
</evidence>
<dbReference type="InterPro" id="IPR007110">
    <property type="entry name" value="Ig-like_dom"/>
</dbReference>
<evidence type="ECO:0000256" key="3">
    <source>
        <dbReference type="ARBA" id="ARBA00022734"/>
    </source>
</evidence>
<keyword evidence="5" id="KW-1133">Transmembrane helix</keyword>
<dbReference type="Gene3D" id="2.60.40.10">
    <property type="entry name" value="Immunoglobulins"/>
    <property type="match status" value="2"/>
</dbReference>
<dbReference type="GO" id="GO:0007155">
    <property type="term" value="P:cell adhesion"/>
    <property type="evidence" value="ECO:0007669"/>
    <property type="project" value="UniProtKB-KW"/>
</dbReference>
<evidence type="ECO:0000256" key="5">
    <source>
        <dbReference type="ARBA" id="ARBA00022989"/>
    </source>
</evidence>
<dbReference type="SMART" id="SM00409">
    <property type="entry name" value="IG"/>
    <property type="match status" value="2"/>
</dbReference>
<feature type="signal peptide" evidence="8">
    <location>
        <begin position="1"/>
        <end position="15"/>
    </location>
</feature>
<dbReference type="Ensembl" id="ENSMMOT00000019410.1">
    <property type="protein sequence ID" value="ENSMMOP00000019093.1"/>
    <property type="gene ID" value="ENSMMOG00000014464.1"/>
</dbReference>
<sequence length="251" mass="27717">MFYTILVFDLSSCASLTGTSKEQERCADGFCITLNNEEITAEAGLCAVIPCSFSVPPGFRPEMMAWLKCESKQTCSDADIILHQNNNNVCFGFKGRVSLLEPDISLKNCSIIINDLTESDSGSYWFRINGVRIFGRKYSLFSLRATKPRMVIPPLRDGQQTTLTCIAPGTGKNDPHIPGPNTSFMTEKLTAVTQRHSSTLTFTAAVTQHHGSQVTCTVSFTNNVTTEETVTLKVNCEFLLSFLTKRIHDGH</sequence>
<dbReference type="PANTHER" id="PTHR12035">
    <property type="entry name" value="SIALIC ACID BINDING IMMUNOGLOBULIN-LIKE LECTIN"/>
    <property type="match status" value="1"/>
</dbReference>
<comment type="subcellular location">
    <subcellularLocation>
        <location evidence="1">Membrane</location>
        <topology evidence="1">Single-pass membrane protein</topology>
    </subcellularLocation>
</comment>
<dbReference type="InterPro" id="IPR003599">
    <property type="entry name" value="Ig_sub"/>
</dbReference>
<proteinExistence type="inferred from homology"/>
<keyword evidence="3" id="KW-0430">Lectin</keyword>
<evidence type="ECO:0000256" key="7">
    <source>
        <dbReference type="ARBA" id="ARBA00038361"/>
    </source>
</evidence>
<dbReference type="GO" id="GO:0033691">
    <property type="term" value="F:sialic acid binding"/>
    <property type="evidence" value="ECO:0007669"/>
    <property type="project" value="TreeGrafter"/>
</dbReference>
<name>A0A3Q3WUP5_MOLML</name>
<dbReference type="PROSITE" id="PS50835">
    <property type="entry name" value="IG_LIKE"/>
    <property type="match status" value="1"/>
</dbReference>
<dbReference type="Proteomes" id="UP000261620">
    <property type="component" value="Unplaced"/>
</dbReference>
<keyword evidence="4" id="KW-0130">Cell adhesion</keyword>
<dbReference type="STRING" id="94237.ENSMMOP00000019093"/>
<keyword evidence="2" id="KW-0812">Transmembrane</keyword>
<dbReference type="SUPFAM" id="SSF48726">
    <property type="entry name" value="Immunoglobulin"/>
    <property type="match status" value="2"/>
</dbReference>